<dbReference type="RefSeq" id="WP_345340442.1">
    <property type="nucleotide sequence ID" value="NZ_BAABLI010000015.1"/>
</dbReference>
<dbReference type="EMBL" id="JBHUHT010000017">
    <property type="protein sequence ID" value="MFD2097281.1"/>
    <property type="molecule type" value="Genomic_DNA"/>
</dbReference>
<name>A0ABW4XP01_9GAMM</name>
<reference evidence="2" key="1">
    <citation type="journal article" date="2019" name="Int. J. Syst. Evol. Microbiol.">
        <title>The Global Catalogue of Microorganisms (GCM) 10K type strain sequencing project: providing services to taxonomists for standard genome sequencing and annotation.</title>
        <authorList>
            <consortium name="The Broad Institute Genomics Platform"/>
            <consortium name="The Broad Institute Genome Sequencing Center for Infectious Disease"/>
            <person name="Wu L."/>
            <person name="Ma J."/>
        </authorList>
    </citation>
    <scope>NUCLEOTIDE SEQUENCE [LARGE SCALE GENOMIC DNA]</scope>
    <source>
        <strain evidence="2">CGMCC 1.10992</strain>
    </source>
</reference>
<gene>
    <name evidence="1" type="ORF">ACFSJ3_14890</name>
</gene>
<organism evidence="1 2">
    <name type="scientific">Corallincola platygyrae</name>
    <dbReference type="NCBI Taxonomy" id="1193278"/>
    <lineage>
        <taxon>Bacteria</taxon>
        <taxon>Pseudomonadati</taxon>
        <taxon>Pseudomonadota</taxon>
        <taxon>Gammaproteobacteria</taxon>
        <taxon>Alteromonadales</taxon>
        <taxon>Psychromonadaceae</taxon>
        <taxon>Corallincola</taxon>
    </lineage>
</organism>
<proteinExistence type="predicted"/>
<keyword evidence="2" id="KW-1185">Reference proteome</keyword>
<protein>
    <submittedName>
        <fullName evidence="1">Esterase/lipase family protein</fullName>
    </submittedName>
</protein>
<accession>A0ABW4XP01</accession>
<sequence>MLILSSPWLLRSRFRAPHHRGSLLVIPGYTASDKATWLLRKYLTWLGYRVEGWQLGRNHGRVEKLLPQLQLRLVSINQRDGCPPMLVGWSLGGYLARQLARDNPTQVAGIITLGTPVVGGPKYTIVNRHYRRWGYPIEQIEQELAEQNRTPMPVPVSAFYSLYDGIVHWRACLDPQASTHQQAVICTHVGMMVSPTLFRQLAKELYKLTQNVSADS</sequence>
<dbReference type="SUPFAM" id="SSF53474">
    <property type="entry name" value="alpha/beta-Hydrolases"/>
    <property type="match status" value="1"/>
</dbReference>
<evidence type="ECO:0000313" key="1">
    <source>
        <dbReference type="EMBL" id="MFD2097281.1"/>
    </source>
</evidence>
<evidence type="ECO:0000313" key="2">
    <source>
        <dbReference type="Proteomes" id="UP001597380"/>
    </source>
</evidence>
<dbReference type="InterPro" id="IPR029058">
    <property type="entry name" value="AB_hydrolase_fold"/>
</dbReference>
<comment type="caution">
    <text evidence="1">The sequence shown here is derived from an EMBL/GenBank/DDBJ whole genome shotgun (WGS) entry which is preliminary data.</text>
</comment>
<dbReference type="Proteomes" id="UP001597380">
    <property type="component" value="Unassembled WGS sequence"/>
</dbReference>
<dbReference type="Gene3D" id="3.40.50.1820">
    <property type="entry name" value="alpha/beta hydrolase"/>
    <property type="match status" value="1"/>
</dbReference>